<dbReference type="NCBIfam" id="TIGR03919">
    <property type="entry name" value="T7SS_EccB"/>
    <property type="match status" value="1"/>
</dbReference>
<name>A0ABY8VRF8_9CORY</name>
<keyword evidence="3" id="KW-1185">Reference proteome</keyword>
<gene>
    <name evidence="2" type="primary">eccB</name>
    <name evidence="2" type="ORF">QP029_06125</name>
</gene>
<organism evidence="2 3">
    <name type="scientific">Corynebacterium suedekumii</name>
    <dbReference type="NCBI Taxonomy" id="3049801"/>
    <lineage>
        <taxon>Bacteria</taxon>
        <taxon>Bacillati</taxon>
        <taxon>Actinomycetota</taxon>
        <taxon>Actinomycetes</taxon>
        <taxon>Mycobacteriales</taxon>
        <taxon>Corynebacteriaceae</taxon>
        <taxon>Corynebacterium</taxon>
    </lineage>
</organism>
<proteinExistence type="predicted"/>
<keyword evidence="1" id="KW-1133">Transmembrane helix</keyword>
<protein>
    <submittedName>
        <fullName evidence="2">Type VII secretion protein EccB</fullName>
    </submittedName>
</protein>
<dbReference type="PANTHER" id="PTHR40765:SF2">
    <property type="entry name" value="ESX-2 SECRETION SYSTEM ATPASE ECCB2"/>
    <property type="match status" value="1"/>
</dbReference>
<evidence type="ECO:0000313" key="2">
    <source>
        <dbReference type="EMBL" id="WIM71350.1"/>
    </source>
</evidence>
<evidence type="ECO:0000313" key="3">
    <source>
        <dbReference type="Proteomes" id="UP001238805"/>
    </source>
</evidence>
<reference evidence="2 3" key="1">
    <citation type="submission" date="2023-05" db="EMBL/GenBank/DDBJ databases">
        <title>Corynebacterium suedekumii sp. nov. and Corynebacterium breve sp. nov. isolated from raw cow's milk.</title>
        <authorList>
            <person name="Baer M.K."/>
            <person name="Mehl L."/>
            <person name="Hellmuth R."/>
            <person name="Marke G."/>
            <person name="Lipski A."/>
        </authorList>
    </citation>
    <scope>NUCLEOTIDE SEQUENCE [LARGE SCALE GENOMIC DNA]</scope>
    <source>
        <strain evidence="2 3">LM112</strain>
    </source>
</reference>
<dbReference type="InterPro" id="IPR044857">
    <property type="entry name" value="T7SS_EccB_R1"/>
</dbReference>
<dbReference type="EMBL" id="CP126970">
    <property type="protein sequence ID" value="WIM71350.1"/>
    <property type="molecule type" value="Genomic_DNA"/>
</dbReference>
<evidence type="ECO:0000256" key="1">
    <source>
        <dbReference type="SAM" id="Phobius"/>
    </source>
</evidence>
<sequence length="413" mass="42699">MSSPVLPTTRAQVSGHRFLQRRVEHGLVLGDIRMIHDPLGARRRAMIFGLVAVVLIGLGAGLMAWLRPAADPGGDAPILQTADGALFVRVDDTVHPVANLASARLIAGEPAEPARIADHLLAGLNRGAPVGIHPAPTLLAGESGHDPAWSVCSDPDGVTVLAGAETSPLGGHRGVLAVGADRDWVLTTTGRAELPPAGSPEGRVIRRALGITADTPRWRPPVEVLTAVTELTPLRPPADLPHALLDTGTQTWAQTPAGITPVTDVQAEILTGMGVRTRTVAPEDTASLADAPAFPGLPAIAPMWVDPQVVTVCVGGDGGTTTLPPELETPAPVLLPGDGIADQFIGLTEGARAVSTGHGHHVIDATGLRHEVPDRAALAALGLPEPVPAPWDIIRLLPEGARLDAEAARTSTH</sequence>
<accession>A0ABY8VRF8</accession>
<dbReference type="PANTHER" id="PTHR40765">
    <property type="entry name" value="ESX-2 SECRETION SYSTEM ATPASE ECCB2"/>
    <property type="match status" value="1"/>
</dbReference>
<feature type="transmembrane region" description="Helical" evidence="1">
    <location>
        <begin position="45"/>
        <end position="66"/>
    </location>
</feature>
<dbReference type="Pfam" id="PF05108">
    <property type="entry name" value="T7SS_ESX1_EccB"/>
    <property type="match status" value="2"/>
</dbReference>
<dbReference type="RefSeq" id="WP_284875921.1">
    <property type="nucleotide sequence ID" value="NZ_CP126970.1"/>
</dbReference>
<keyword evidence="1" id="KW-0472">Membrane</keyword>
<dbReference type="Proteomes" id="UP001238805">
    <property type="component" value="Chromosome"/>
</dbReference>
<keyword evidence="1" id="KW-0812">Transmembrane</keyword>
<dbReference type="InterPro" id="IPR007795">
    <property type="entry name" value="T7SS_EccB"/>
</dbReference>
<dbReference type="Gene3D" id="3.30.2390.20">
    <property type="entry name" value="Type VII secretion system EccB, repeat 1 domain"/>
    <property type="match status" value="1"/>
</dbReference>